<protein>
    <submittedName>
        <fullName evidence="1">Disabled homolog 2-interacting protein-like protein</fullName>
    </submittedName>
</protein>
<dbReference type="AlphaFoldDB" id="A0AAD3N6W9"/>
<dbReference type="EMBL" id="BRZM01000158">
    <property type="protein sequence ID" value="GLD68922.1"/>
    <property type="molecule type" value="Genomic_DNA"/>
</dbReference>
<proteinExistence type="predicted"/>
<accession>A0AAD3N6W9</accession>
<evidence type="ECO:0000313" key="2">
    <source>
        <dbReference type="Proteomes" id="UP001279410"/>
    </source>
</evidence>
<sequence length="70" mass="8109">MEELVKHLSRCQHLGWMNVIAPSKHHIQNKMKQMYPKECPRAFNLSHILTELKRLHPLAVDVVGGGPDIW</sequence>
<comment type="caution">
    <text evidence="1">The sequence shown here is derived from an EMBL/GenBank/DDBJ whole genome shotgun (WGS) entry which is preliminary data.</text>
</comment>
<gene>
    <name evidence="1" type="ORF">AKAME5_002023500</name>
</gene>
<organism evidence="1 2">
    <name type="scientific">Lates japonicus</name>
    <name type="common">Japanese lates</name>
    <dbReference type="NCBI Taxonomy" id="270547"/>
    <lineage>
        <taxon>Eukaryota</taxon>
        <taxon>Metazoa</taxon>
        <taxon>Chordata</taxon>
        <taxon>Craniata</taxon>
        <taxon>Vertebrata</taxon>
        <taxon>Euteleostomi</taxon>
        <taxon>Actinopterygii</taxon>
        <taxon>Neopterygii</taxon>
        <taxon>Teleostei</taxon>
        <taxon>Neoteleostei</taxon>
        <taxon>Acanthomorphata</taxon>
        <taxon>Carangaria</taxon>
        <taxon>Carangaria incertae sedis</taxon>
        <taxon>Centropomidae</taxon>
        <taxon>Lates</taxon>
    </lineage>
</organism>
<dbReference type="Proteomes" id="UP001279410">
    <property type="component" value="Unassembled WGS sequence"/>
</dbReference>
<evidence type="ECO:0000313" key="1">
    <source>
        <dbReference type="EMBL" id="GLD68922.1"/>
    </source>
</evidence>
<keyword evidence="2" id="KW-1185">Reference proteome</keyword>
<name>A0AAD3N6W9_LATJO</name>
<reference evidence="1" key="1">
    <citation type="submission" date="2022-08" db="EMBL/GenBank/DDBJ databases">
        <title>Genome sequencing of akame (Lates japonicus).</title>
        <authorList>
            <person name="Hashiguchi Y."/>
            <person name="Takahashi H."/>
        </authorList>
    </citation>
    <scope>NUCLEOTIDE SEQUENCE</scope>
    <source>
        <strain evidence="1">Kochi</strain>
    </source>
</reference>